<keyword evidence="3" id="KW-1185">Reference proteome</keyword>
<feature type="compositionally biased region" description="Low complexity" evidence="1">
    <location>
        <begin position="171"/>
        <end position="181"/>
    </location>
</feature>
<organism evidence="2 3">
    <name type="scientific">Rhizobium giardinii</name>
    <dbReference type="NCBI Taxonomy" id="56731"/>
    <lineage>
        <taxon>Bacteria</taxon>
        <taxon>Pseudomonadati</taxon>
        <taxon>Pseudomonadota</taxon>
        <taxon>Alphaproteobacteria</taxon>
        <taxon>Hyphomicrobiales</taxon>
        <taxon>Rhizobiaceae</taxon>
        <taxon>Rhizobium/Agrobacterium group</taxon>
        <taxon>Rhizobium</taxon>
    </lineage>
</organism>
<dbReference type="RefSeq" id="WP_026203235.1">
    <property type="nucleotide sequence ID" value="NZ_JACHBK010000012.1"/>
</dbReference>
<feature type="region of interest" description="Disordered" evidence="1">
    <location>
        <begin position="26"/>
        <end position="47"/>
    </location>
</feature>
<dbReference type="Pfam" id="PF10691">
    <property type="entry name" value="DUF2497"/>
    <property type="match status" value="1"/>
</dbReference>
<feature type="compositionally biased region" description="Polar residues" evidence="1">
    <location>
        <begin position="190"/>
        <end position="201"/>
    </location>
</feature>
<protein>
    <recommendedName>
        <fullName evidence="4">DUF2497 domain-containing protein</fullName>
    </recommendedName>
</protein>
<feature type="region of interest" description="Disordered" evidence="1">
    <location>
        <begin position="74"/>
        <end position="204"/>
    </location>
</feature>
<evidence type="ECO:0008006" key="4">
    <source>
        <dbReference type="Google" id="ProtNLM"/>
    </source>
</evidence>
<reference evidence="2 3" key="1">
    <citation type="submission" date="2020-08" db="EMBL/GenBank/DDBJ databases">
        <title>Genomic Encyclopedia of Type Strains, Phase IV (KMG-V): Genome sequencing to study the core and pangenomes of soil and plant-associated prokaryotes.</title>
        <authorList>
            <person name="Whitman W."/>
        </authorList>
    </citation>
    <scope>NUCLEOTIDE SEQUENCE [LARGE SCALE GENOMIC DNA]</scope>
    <source>
        <strain evidence="2 3">SEMIA 4084</strain>
    </source>
</reference>
<dbReference type="Proteomes" id="UP000585507">
    <property type="component" value="Unassembled WGS sequence"/>
</dbReference>
<evidence type="ECO:0000256" key="1">
    <source>
        <dbReference type="SAM" id="MobiDB-lite"/>
    </source>
</evidence>
<evidence type="ECO:0000313" key="2">
    <source>
        <dbReference type="EMBL" id="MBB5538168.1"/>
    </source>
</evidence>
<gene>
    <name evidence="2" type="ORF">GGD55_004889</name>
</gene>
<dbReference type="InterPro" id="IPR019632">
    <property type="entry name" value="DUF2497"/>
</dbReference>
<accession>A0A7W8UFA9</accession>
<proteinExistence type="predicted"/>
<name>A0A7W8UFA9_9HYPH</name>
<comment type="caution">
    <text evidence="2">The sequence shown here is derived from an EMBL/GenBank/DDBJ whole genome shotgun (WGS) entry which is preliminary data.</text>
</comment>
<dbReference type="AlphaFoldDB" id="A0A7W8UFA9"/>
<evidence type="ECO:0000313" key="3">
    <source>
        <dbReference type="Proteomes" id="UP000585507"/>
    </source>
</evidence>
<feature type="compositionally biased region" description="Polar residues" evidence="1">
    <location>
        <begin position="156"/>
        <end position="165"/>
    </location>
</feature>
<dbReference type="EMBL" id="JACHBK010000012">
    <property type="protein sequence ID" value="MBB5538168.1"/>
    <property type="molecule type" value="Genomic_DNA"/>
</dbReference>
<sequence>MAQPNVAREPSMDEILASIRKIIESNEPGIPGFPANDLGPASGEDYRSDVTYDDDSFEDVHLTIDDGVLVAEFEAEVQRPSAPAEHPPQEPQRGSAMPGVSVATPPQSLADVAARVRAASERHAAPLRAPEAAGSAAVKSDSPLVTSRMAPVVASQPANGASQVETAEVTPAVVSQQPAAAAEEKRDEAQSPSVVEPTAQSHPPAVIAEREVAALVSPAVGEQVARSFGDLALAIDSIARRSFDEIAEDMLRPMLQEWLDDNLPTLVERLVREEIERVARGPRR</sequence>